<dbReference type="SUPFAM" id="SSF46785">
    <property type="entry name" value="Winged helix' DNA-binding domain"/>
    <property type="match status" value="1"/>
</dbReference>
<evidence type="ECO:0000256" key="4">
    <source>
        <dbReference type="ARBA" id="ARBA00023163"/>
    </source>
</evidence>
<keyword evidence="3" id="KW-0238">DNA-binding</keyword>
<evidence type="ECO:0000259" key="5">
    <source>
        <dbReference type="PROSITE" id="PS50931"/>
    </source>
</evidence>
<evidence type="ECO:0000313" key="7">
    <source>
        <dbReference type="Proteomes" id="UP000669179"/>
    </source>
</evidence>
<gene>
    <name evidence="6" type="ORF">J4573_20595</name>
</gene>
<dbReference type="Proteomes" id="UP000669179">
    <property type="component" value="Unassembled WGS sequence"/>
</dbReference>
<name>A0A939T7Q1_9ACTN</name>
<evidence type="ECO:0000256" key="1">
    <source>
        <dbReference type="ARBA" id="ARBA00009437"/>
    </source>
</evidence>
<dbReference type="PANTHER" id="PTHR30346">
    <property type="entry name" value="TRANSCRIPTIONAL DUAL REGULATOR HCAR-RELATED"/>
    <property type="match status" value="1"/>
</dbReference>
<feature type="domain" description="HTH lysR-type" evidence="5">
    <location>
        <begin position="4"/>
        <end position="61"/>
    </location>
</feature>
<dbReference type="InterPro" id="IPR036390">
    <property type="entry name" value="WH_DNA-bd_sf"/>
</dbReference>
<keyword evidence="4" id="KW-0804">Transcription</keyword>
<dbReference type="Pfam" id="PF03466">
    <property type="entry name" value="LysR_substrate"/>
    <property type="match status" value="1"/>
</dbReference>
<reference evidence="6" key="1">
    <citation type="submission" date="2021-03" db="EMBL/GenBank/DDBJ databases">
        <authorList>
            <person name="Kanchanasin P."/>
            <person name="Saeng-In P."/>
            <person name="Phongsopitanun W."/>
            <person name="Yuki M."/>
            <person name="Kudo T."/>
            <person name="Ohkuma M."/>
            <person name="Tanasupawat S."/>
        </authorList>
    </citation>
    <scope>NUCLEOTIDE SEQUENCE</scope>
    <source>
        <strain evidence="6">GKU 128</strain>
    </source>
</reference>
<dbReference type="InterPro" id="IPR005119">
    <property type="entry name" value="LysR_subst-bd"/>
</dbReference>
<dbReference type="AlphaFoldDB" id="A0A939T7Q1"/>
<sequence length="303" mass="32769">MPLVEPGELETFLILAEELHFGRTARRRQVTPQRVSQLIRALERRVGGALFERTSRRVALTDLGRKLHADLHPHYQGIRDALESAAASARGVSGTLRVGYINALWGHVFVEAAETLHMMQPGTQVIAQELLAGDALQPLRDGDVDVMCAGYPLDEPDVTIGPVLLQERAMLVVNADHPFAGRESVSPEDLAAVRLLSAPTMPAAWIRARCPDATPSGVPIPRGPVATSVHQALALIALGQGAFIFGDQCMSYHRHPRLATVPISDFPMIEWGLVHLDGARTPLLEAFAQVLAAVAHDHTTTSG</sequence>
<dbReference type="PROSITE" id="PS50931">
    <property type="entry name" value="HTH_LYSR"/>
    <property type="match status" value="1"/>
</dbReference>
<dbReference type="EMBL" id="JAGEOJ010000008">
    <property type="protein sequence ID" value="MBO2449512.1"/>
    <property type="molecule type" value="Genomic_DNA"/>
</dbReference>
<proteinExistence type="inferred from homology"/>
<dbReference type="Gene3D" id="3.40.190.10">
    <property type="entry name" value="Periplasmic binding protein-like II"/>
    <property type="match status" value="2"/>
</dbReference>
<accession>A0A939T7Q1</accession>
<dbReference type="SUPFAM" id="SSF53850">
    <property type="entry name" value="Periplasmic binding protein-like II"/>
    <property type="match status" value="1"/>
</dbReference>
<organism evidence="6 7">
    <name type="scientific">Actinomadura barringtoniae</name>
    <dbReference type="NCBI Taxonomy" id="1427535"/>
    <lineage>
        <taxon>Bacteria</taxon>
        <taxon>Bacillati</taxon>
        <taxon>Actinomycetota</taxon>
        <taxon>Actinomycetes</taxon>
        <taxon>Streptosporangiales</taxon>
        <taxon>Thermomonosporaceae</taxon>
        <taxon>Actinomadura</taxon>
    </lineage>
</organism>
<comment type="caution">
    <text evidence="6">The sequence shown here is derived from an EMBL/GenBank/DDBJ whole genome shotgun (WGS) entry which is preliminary data.</text>
</comment>
<keyword evidence="2" id="KW-0805">Transcription regulation</keyword>
<protein>
    <submittedName>
        <fullName evidence="6">LysR family transcriptional regulator</fullName>
    </submittedName>
</protein>
<dbReference type="Pfam" id="PF00126">
    <property type="entry name" value="HTH_1"/>
    <property type="match status" value="1"/>
</dbReference>
<evidence type="ECO:0000256" key="2">
    <source>
        <dbReference type="ARBA" id="ARBA00023015"/>
    </source>
</evidence>
<comment type="similarity">
    <text evidence="1">Belongs to the LysR transcriptional regulatory family.</text>
</comment>
<dbReference type="GO" id="GO:0032993">
    <property type="term" value="C:protein-DNA complex"/>
    <property type="evidence" value="ECO:0007669"/>
    <property type="project" value="TreeGrafter"/>
</dbReference>
<dbReference type="Gene3D" id="1.10.10.10">
    <property type="entry name" value="Winged helix-like DNA-binding domain superfamily/Winged helix DNA-binding domain"/>
    <property type="match status" value="1"/>
</dbReference>
<keyword evidence="7" id="KW-1185">Reference proteome</keyword>
<dbReference type="RefSeq" id="WP_208257402.1">
    <property type="nucleotide sequence ID" value="NZ_JAGEOJ010000008.1"/>
</dbReference>
<evidence type="ECO:0000313" key="6">
    <source>
        <dbReference type="EMBL" id="MBO2449512.1"/>
    </source>
</evidence>
<dbReference type="InterPro" id="IPR036388">
    <property type="entry name" value="WH-like_DNA-bd_sf"/>
</dbReference>
<dbReference type="GO" id="GO:0003700">
    <property type="term" value="F:DNA-binding transcription factor activity"/>
    <property type="evidence" value="ECO:0007669"/>
    <property type="project" value="InterPro"/>
</dbReference>
<dbReference type="InterPro" id="IPR000847">
    <property type="entry name" value="LysR_HTH_N"/>
</dbReference>
<dbReference type="GO" id="GO:0003677">
    <property type="term" value="F:DNA binding"/>
    <property type="evidence" value="ECO:0007669"/>
    <property type="project" value="UniProtKB-KW"/>
</dbReference>
<dbReference type="PANTHER" id="PTHR30346:SF0">
    <property type="entry name" value="HCA OPERON TRANSCRIPTIONAL ACTIVATOR HCAR"/>
    <property type="match status" value="1"/>
</dbReference>
<evidence type="ECO:0000256" key="3">
    <source>
        <dbReference type="ARBA" id="ARBA00023125"/>
    </source>
</evidence>